<dbReference type="PANTHER" id="PTHR42791:SF1">
    <property type="entry name" value="N-ACETYLTRANSFERASE DOMAIN-CONTAINING PROTEIN"/>
    <property type="match status" value="1"/>
</dbReference>
<comment type="caution">
    <text evidence="2">The sequence shown here is derived from an EMBL/GenBank/DDBJ whole genome shotgun (WGS) entry which is preliminary data.</text>
</comment>
<keyword evidence="2" id="KW-0808">Transferase</keyword>
<evidence type="ECO:0000313" key="3">
    <source>
        <dbReference type="Proteomes" id="UP000295680"/>
    </source>
</evidence>
<protein>
    <submittedName>
        <fullName evidence="2">Acetyltransferase (GNAT) family protein</fullName>
    </submittedName>
</protein>
<name>A0A4R2JZ18_9PSEU</name>
<organism evidence="2 3">
    <name type="scientific">Actinocrispum wychmicini</name>
    <dbReference type="NCBI Taxonomy" id="1213861"/>
    <lineage>
        <taxon>Bacteria</taxon>
        <taxon>Bacillati</taxon>
        <taxon>Actinomycetota</taxon>
        <taxon>Actinomycetes</taxon>
        <taxon>Pseudonocardiales</taxon>
        <taxon>Pseudonocardiaceae</taxon>
        <taxon>Actinocrispum</taxon>
    </lineage>
</organism>
<dbReference type="InterPro" id="IPR052523">
    <property type="entry name" value="Trichothecene_AcTrans"/>
</dbReference>
<dbReference type="AlphaFoldDB" id="A0A4R2JZ18"/>
<dbReference type="GO" id="GO:0016747">
    <property type="term" value="F:acyltransferase activity, transferring groups other than amino-acyl groups"/>
    <property type="evidence" value="ECO:0007669"/>
    <property type="project" value="InterPro"/>
</dbReference>
<sequence>MRRALGWRLRVAAAALTATERARPAEPHWYLADTGVDPSAQGKGLGGQLLRYRLDRCDTEGSAAYLESSKESNFAFYNSFGFEVIGEITLPGGGPPVWPTWRDPQIRR</sequence>
<feature type="domain" description="N-acetyltransferase" evidence="1">
    <location>
        <begin position="1"/>
        <end position="104"/>
    </location>
</feature>
<accession>A0A4R2JZ18</accession>
<gene>
    <name evidence="2" type="ORF">EV192_104206</name>
</gene>
<dbReference type="CDD" id="cd04301">
    <property type="entry name" value="NAT_SF"/>
    <property type="match status" value="1"/>
</dbReference>
<dbReference type="InterPro" id="IPR000182">
    <property type="entry name" value="GNAT_dom"/>
</dbReference>
<dbReference type="Pfam" id="PF00583">
    <property type="entry name" value="Acetyltransf_1"/>
    <property type="match status" value="1"/>
</dbReference>
<evidence type="ECO:0000313" key="2">
    <source>
        <dbReference type="EMBL" id="TCO59365.1"/>
    </source>
</evidence>
<dbReference type="Gene3D" id="3.40.630.30">
    <property type="match status" value="1"/>
</dbReference>
<dbReference type="Proteomes" id="UP000295680">
    <property type="component" value="Unassembled WGS sequence"/>
</dbReference>
<reference evidence="2 3" key="1">
    <citation type="submission" date="2019-03" db="EMBL/GenBank/DDBJ databases">
        <title>Genomic Encyclopedia of Type Strains, Phase IV (KMG-IV): sequencing the most valuable type-strain genomes for metagenomic binning, comparative biology and taxonomic classification.</title>
        <authorList>
            <person name="Goeker M."/>
        </authorList>
    </citation>
    <scope>NUCLEOTIDE SEQUENCE [LARGE SCALE GENOMIC DNA]</scope>
    <source>
        <strain evidence="2 3">DSM 45934</strain>
    </source>
</reference>
<dbReference type="PROSITE" id="PS51186">
    <property type="entry name" value="GNAT"/>
    <property type="match status" value="1"/>
</dbReference>
<evidence type="ECO:0000259" key="1">
    <source>
        <dbReference type="PROSITE" id="PS51186"/>
    </source>
</evidence>
<dbReference type="SUPFAM" id="SSF55729">
    <property type="entry name" value="Acyl-CoA N-acyltransferases (Nat)"/>
    <property type="match status" value="1"/>
</dbReference>
<dbReference type="RefSeq" id="WP_207926136.1">
    <property type="nucleotide sequence ID" value="NZ_SLWS01000004.1"/>
</dbReference>
<dbReference type="PANTHER" id="PTHR42791">
    <property type="entry name" value="GNAT FAMILY ACETYLTRANSFERASE"/>
    <property type="match status" value="1"/>
</dbReference>
<proteinExistence type="predicted"/>
<dbReference type="EMBL" id="SLWS01000004">
    <property type="protein sequence ID" value="TCO59365.1"/>
    <property type="molecule type" value="Genomic_DNA"/>
</dbReference>
<dbReference type="InterPro" id="IPR016181">
    <property type="entry name" value="Acyl_CoA_acyltransferase"/>
</dbReference>
<keyword evidence="3" id="KW-1185">Reference proteome</keyword>